<evidence type="ECO:0000313" key="2">
    <source>
        <dbReference type="Proteomes" id="UP000009183"/>
    </source>
</evidence>
<dbReference type="EMBL" id="FN594950">
    <property type="protein sequence ID" value="CBI15130.3"/>
    <property type="molecule type" value="Genomic_DNA"/>
</dbReference>
<keyword evidence="2" id="KW-1185">Reference proteome</keyword>
<dbReference type="InParanoid" id="D7SI20"/>
<dbReference type="Proteomes" id="UP000009183">
    <property type="component" value="Chromosome 17"/>
</dbReference>
<accession>D7SI20</accession>
<reference evidence="2" key="1">
    <citation type="journal article" date="2007" name="Nature">
        <title>The grapevine genome sequence suggests ancestral hexaploidization in major angiosperm phyla.</title>
        <authorList>
            <consortium name="The French-Italian Public Consortium for Grapevine Genome Characterization."/>
            <person name="Jaillon O."/>
            <person name="Aury J.-M."/>
            <person name="Noel B."/>
            <person name="Policriti A."/>
            <person name="Clepet C."/>
            <person name="Casagrande A."/>
            <person name="Choisne N."/>
            <person name="Aubourg S."/>
            <person name="Vitulo N."/>
            <person name="Jubin C."/>
            <person name="Vezzi A."/>
            <person name="Legeai F."/>
            <person name="Hugueney P."/>
            <person name="Dasilva C."/>
            <person name="Horner D."/>
            <person name="Mica E."/>
            <person name="Jublot D."/>
            <person name="Poulain J."/>
            <person name="Bruyere C."/>
            <person name="Billault A."/>
            <person name="Segurens B."/>
            <person name="Gouyvenoux M."/>
            <person name="Ugarte E."/>
            <person name="Cattonaro F."/>
            <person name="Anthouard V."/>
            <person name="Vico V."/>
            <person name="Del Fabbro C."/>
            <person name="Alaux M."/>
            <person name="Di Gaspero G."/>
            <person name="Dumas V."/>
            <person name="Felice N."/>
            <person name="Paillard S."/>
            <person name="Juman I."/>
            <person name="Moroldo M."/>
            <person name="Scalabrin S."/>
            <person name="Canaguier A."/>
            <person name="Le Clainche I."/>
            <person name="Malacrida G."/>
            <person name="Durand E."/>
            <person name="Pesole G."/>
            <person name="Laucou V."/>
            <person name="Chatelet P."/>
            <person name="Merdinoglu D."/>
            <person name="Delledonne M."/>
            <person name="Pezzotti M."/>
            <person name="Lecharny A."/>
            <person name="Scarpelli C."/>
            <person name="Artiguenave F."/>
            <person name="Pe M.E."/>
            <person name="Valle G."/>
            <person name="Morgante M."/>
            <person name="Caboche M."/>
            <person name="Adam-Blondon A.-F."/>
            <person name="Weissenbach J."/>
            <person name="Quetier F."/>
            <person name="Wincker P."/>
        </authorList>
    </citation>
    <scope>NUCLEOTIDE SEQUENCE [LARGE SCALE GENOMIC DNA]</scope>
    <source>
        <strain evidence="2">cv. Pinot noir / PN40024</strain>
    </source>
</reference>
<organism evidence="1 2">
    <name type="scientific">Vitis vinifera</name>
    <name type="common">Grape</name>
    <dbReference type="NCBI Taxonomy" id="29760"/>
    <lineage>
        <taxon>Eukaryota</taxon>
        <taxon>Viridiplantae</taxon>
        <taxon>Streptophyta</taxon>
        <taxon>Embryophyta</taxon>
        <taxon>Tracheophyta</taxon>
        <taxon>Spermatophyta</taxon>
        <taxon>Magnoliopsida</taxon>
        <taxon>eudicotyledons</taxon>
        <taxon>Gunneridae</taxon>
        <taxon>Pentapetalae</taxon>
        <taxon>rosids</taxon>
        <taxon>Vitales</taxon>
        <taxon>Vitaceae</taxon>
        <taxon>Viteae</taxon>
        <taxon>Vitis</taxon>
    </lineage>
</organism>
<proteinExistence type="predicted"/>
<dbReference type="AlphaFoldDB" id="D7SI20"/>
<dbReference type="HOGENOM" id="CLU_2502511_0_0_1"/>
<evidence type="ECO:0000313" key="1">
    <source>
        <dbReference type="EMBL" id="CBI15130.3"/>
    </source>
</evidence>
<sequence>MKIIEKYLKFLISKDSFLHRISYKIFSKYYTLFYLCVGRLEGQIAEKLNMDKAYGADLTTSRPTNGAPTAKAVTPRFREVNEVVFP</sequence>
<protein>
    <submittedName>
        <fullName evidence="1">Uncharacterized protein</fullName>
    </submittedName>
</protein>
<gene>
    <name evidence="1" type="ordered locus">VIT_17s0000g07220</name>
</gene>
<dbReference type="PaxDb" id="29760-VIT_17s0000g07220.t01"/>
<name>D7SI20_VITVI</name>